<evidence type="ECO:0000256" key="2">
    <source>
        <dbReference type="SAM" id="Phobius"/>
    </source>
</evidence>
<dbReference type="EMBL" id="HACM01004765">
    <property type="protein sequence ID" value="CRZ05207.1"/>
    <property type="molecule type" value="Transcribed_RNA"/>
</dbReference>
<name>A0A0H5QU04_9EUKA</name>
<feature type="compositionally biased region" description="Low complexity" evidence="1">
    <location>
        <begin position="58"/>
        <end position="75"/>
    </location>
</feature>
<proteinExistence type="predicted"/>
<evidence type="ECO:0000313" key="3">
    <source>
        <dbReference type="EMBL" id="CRZ05207.1"/>
    </source>
</evidence>
<keyword evidence="2" id="KW-1133">Transmembrane helix</keyword>
<feature type="non-terminal residue" evidence="3">
    <location>
        <position position="1"/>
    </location>
</feature>
<reference evidence="3" key="1">
    <citation type="submission" date="2015-04" db="EMBL/GenBank/DDBJ databases">
        <title>The genome sequence of the plant pathogenic Rhizarian Plasmodiophora brassicae reveals insights in its biotrophic life cycle and the origin of chitin synthesis.</title>
        <authorList>
            <person name="Schwelm A."/>
            <person name="Fogelqvist J."/>
            <person name="Knaust A."/>
            <person name="Julke S."/>
            <person name="Lilja T."/>
            <person name="Dhandapani V."/>
            <person name="Bonilla-Rosso G."/>
            <person name="Karlsson M."/>
            <person name="Shevchenko A."/>
            <person name="Choi S.R."/>
            <person name="Kim H.G."/>
            <person name="Park J.Y."/>
            <person name="Lim Y.P."/>
            <person name="Ludwig-Muller J."/>
            <person name="Dixelius C."/>
        </authorList>
    </citation>
    <scope>NUCLEOTIDE SEQUENCE</scope>
    <source>
        <tissue evidence="3">Potato root galls</tissue>
    </source>
</reference>
<accession>A0A0H5QU04</accession>
<sequence length="348" mass="37554">TTKKATTKKATTKKVTTKKATAKKATTKKFVTQKLSTKKPTSRKLVTPTTKKRSQKLNSMSSSTSSSNAPTMATTKRPTMAKPSHTIASTMKRVSNSSSAQVQMAQNVVTTKQTTSVSRSAVPTPISDISIGGGAPFTAWTASLSLNIDAARYSDQQAPAAISSFKSTLCNFFAIDPERIINVVLVSRGFGTADLTFTVLPRTRLNQTEGDEILSMFDTQMQNASSELRKGGLLSYAPPPPVLLAVATVSMRRCPSGIFLNPNVSCPDQATAASHISTAQVLFNVSLAIIIATIMLFVIWYIKFRRPGRSRIPYSEPAVVIRDIPKQSESALSARQGSYFGTSWVSQM</sequence>
<feature type="transmembrane region" description="Helical" evidence="2">
    <location>
        <begin position="281"/>
        <end position="302"/>
    </location>
</feature>
<evidence type="ECO:0000256" key="1">
    <source>
        <dbReference type="SAM" id="MobiDB-lite"/>
    </source>
</evidence>
<feature type="compositionally biased region" description="Basic residues" evidence="1">
    <location>
        <begin position="1"/>
        <end position="27"/>
    </location>
</feature>
<protein>
    <submittedName>
        <fullName evidence="3">Uncharacterized protein</fullName>
    </submittedName>
</protein>
<feature type="region of interest" description="Disordered" evidence="1">
    <location>
        <begin position="1"/>
        <end position="84"/>
    </location>
</feature>
<keyword evidence="2" id="KW-0472">Membrane</keyword>
<organism evidence="3">
    <name type="scientific">Spongospora subterranea</name>
    <dbReference type="NCBI Taxonomy" id="70186"/>
    <lineage>
        <taxon>Eukaryota</taxon>
        <taxon>Sar</taxon>
        <taxon>Rhizaria</taxon>
        <taxon>Endomyxa</taxon>
        <taxon>Phytomyxea</taxon>
        <taxon>Plasmodiophorida</taxon>
        <taxon>Plasmodiophoridae</taxon>
        <taxon>Spongospora</taxon>
    </lineage>
</organism>
<keyword evidence="2" id="KW-0812">Transmembrane</keyword>
<dbReference type="AlphaFoldDB" id="A0A0H5QU04"/>